<dbReference type="PANTHER" id="PTHR46832:SF1">
    <property type="entry name" value="5'-METHYLTHIOADENOSINE_S-ADENOSYLHOMOCYSTEINE NUCLEOSIDASE"/>
    <property type="match status" value="1"/>
</dbReference>
<proteinExistence type="predicted"/>
<dbReference type="AlphaFoldDB" id="A0A3N6PP45"/>
<dbReference type="EMBL" id="RCBY01000040">
    <property type="protein sequence ID" value="RQH46420.1"/>
    <property type="molecule type" value="Genomic_DNA"/>
</dbReference>
<feature type="domain" description="Nucleoside phosphorylase" evidence="1">
    <location>
        <begin position="54"/>
        <end position="209"/>
    </location>
</feature>
<comment type="caution">
    <text evidence="2">The sequence shown here is derived from an EMBL/GenBank/DDBJ whole genome shotgun (WGS) entry which is preliminary data.</text>
</comment>
<dbReference type="GO" id="GO:0019284">
    <property type="term" value="P:L-methionine salvage from S-adenosylmethionine"/>
    <property type="evidence" value="ECO:0007669"/>
    <property type="project" value="TreeGrafter"/>
</dbReference>
<dbReference type="Proteomes" id="UP000269154">
    <property type="component" value="Unassembled WGS sequence"/>
</dbReference>
<dbReference type="GO" id="GO:0008930">
    <property type="term" value="F:methylthioadenosine nucleosidase activity"/>
    <property type="evidence" value="ECO:0007669"/>
    <property type="project" value="TreeGrafter"/>
</dbReference>
<gene>
    <name evidence="2" type="ORF">D5R40_09670</name>
</gene>
<dbReference type="GO" id="GO:0009116">
    <property type="term" value="P:nucleoside metabolic process"/>
    <property type="evidence" value="ECO:0007669"/>
    <property type="project" value="InterPro"/>
</dbReference>
<name>A0A3N6PP45_9CYAN</name>
<dbReference type="Gene3D" id="3.40.50.1580">
    <property type="entry name" value="Nucleoside phosphorylase domain"/>
    <property type="match status" value="1"/>
</dbReference>
<sequence length="267" mass="29663">MIDTILVVQGPELKSVKRGLTPELSQPKLLSLPIGAASVTRYLNNWQKRQDFSSHQPSTILVMGLCGSLSSQYQPGDVVIYNECVEYIEEGRRKKEEGRRKKWMGTQTPIKCKHHVDGRVLNPKSKDYSQLLRQKCDSVLTAKLQTHLKGKASLVTGLTSDRFIYKAAEKQLLGKNTDAEVVDMEGFAILNFFAHLPVSVAMVRVVSDDCYHDLPNISSALTSSGSLQPLALANTMFRQPLPAFQLIRGSIQGLKVLQEVTSCLFSD</sequence>
<evidence type="ECO:0000313" key="2">
    <source>
        <dbReference type="EMBL" id="RQH46420.1"/>
    </source>
</evidence>
<evidence type="ECO:0000259" key="1">
    <source>
        <dbReference type="Pfam" id="PF01048"/>
    </source>
</evidence>
<keyword evidence="3" id="KW-1185">Reference proteome</keyword>
<protein>
    <submittedName>
        <fullName evidence="2">Phosphorylase</fullName>
    </submittedName>
</protein>
<dbReference type="GO" id="GO:0008782">
    <property type="term" value="F:adenosylhomocysteine nucleosidase activity"/>
    <property type="evidence" value="ECO:0007669"/>
    <property type="project" value="TreeGrafter"/>
</dbReference>
<accession>A0A3N6PP45</accession>
<dbReference type="RefSeq" id="WP_124154552.1">
    <property type="nucleotide sequence ID" value="NZ_CAWOLW010000335.1"/>
</dbReference>
<dbReference type="SUPFAM" id="SSF53167">
    <property type="entry name" value="Purine and uridine phosphorylases"/>
    <property type="match status" value="1"/>
</dbReference>
<dbReference type="InterPro" id="IPR035994">
    <property type="entry name" value="Nucleoside_phosphorylase_sf"/>
</dbReference>
<dbReference type="InterPro" id="IPR000845">
    <property type="entry name" value="Nucleoside_phosphorylase_d"/>
</dbReference>
<dbReference type="OrthoDB" id="529685at2"/>
<evidence type="ECO:0000313" key="3">
    <source>
        <dbReference type="Proteomes" id="UP000269154"/>
    </source>
</evidence>
<dbReference type="PANTHER" id="PTHR46832">
    <property type="entry name" value="5'-METHYLTHIOADENOSINE/S-ADENOSYLHOMOCYSTEINE NUCLEOSIDASE"/>
    <property type="match status" value="1"/>
</dbReference>
<dbReference type="Pfam" id="PF01048">
    <property type="entry name" value="PNP_UDP_1"/>
    <property type="match status" value="1"/>
</dbReference>
<reference evidence="2 3" key="1">
    <citation type="journal article" date="2018" name="ACS Chem. Biol.">
        <title>Ketoreductase domain dysfunction expands chemodiversity: malyngamide biosynthesis in the cyanobacterium Okeania hirsuta.</title>
        <authorList>
            <person name="Moss N.A."/>
            <person name="Leao T."/>
            <person name="Rankin M."/>
            <person name="McCullough T.M."/>
            <person name="Qu P."/>
            <person name="Korobeynikov A."/>
            <person name="Smith J.L."/>
            <person name="Gerwick L."/>
            <person name="Gerwick W.H."/>
        </authorList>
    </citation>
    <scope>NUCLEOTIDE SEQUENCE [LARGE SCALE GENOMIC DNA]</scope>
    <source>
        <strain evidence="2 3">PAB10Feb10-1</strain>
    </source>
</reference>
<organism evidence="2 3">
    <name type="scientific">Okeania hirsuta</name>
    <dbReference type="NCBI Taxonomy" id="1458930"/>
    <lineage>
        <taxon>Bacteria</taxon>
        <taxon>Bacillati</taxon>
        <taxon>Cyanobacteriota</taxon>
        <taxon>Cyanophyceae</taxon>
        <taxon>Oscillatoriophycideae</taxon>
        <taxon>Oscillatoriales</taxon>
        <taxon>Microcoleaceae</taxon>
        <taxon>Okeania</taxon>
    </lineage>
</organism>
<dbReference type="GO" id="GO:0005829">
    <property type="term" value="C:cytosol"/>
    <property type="evidence" value="ECO:0007669"/>
    <property type="project" value="TreeGrafter"/>
</dbReference>